<dbReference type="Proteomes" id="UP000321926">
    <property type="component" value="Unassembled WGS sequence"/>
</dbReference>
<dbReference type="Pfam" id="PF04488">
    <property type="entry name" value="Gly_transf_sug"/>
    <property type="match status" value="1"/>
</dbReference>
<proteinExistence type="predicted"/>
<dbReference type="PANTHER" id="PTHR46830">
    <property type="entry name" value="TRANSFERASE, PUTATIVE-RELATED"/>
    <property type="match status" value="1"/>
</dbReference>
<accession>A0A5C8KFE9</accession>
<protein>
    <recommendedName>
        <fullName evidence="3">Glycosyl transferase</fullName>
    </recommendedName>
</protein>
<evidence type="ECO:0008006" key="3">
    <source>
        <dbReference type="Google" id="ProtNLM"/>
    </source>
</evidence>
<keyword evidence="2" id="KW-1185">Reference proteome</keyword>
<dbReference type="InterPro" id="IPR029044">
    <property type="entry name" value="Nucleotide-diphossugar_trans"/>
</dbReference>
<dbReference type="RefSeq" id="WP_147920146.1">
    <property type="nucleotide sequence ID" value="NZ_VRTY01000005.1"/>
</dbReference>
<dbReference type="PANTHER" id="PTHR46830:SF2">
    <property type="entry name" value="ALPHA-1,4-N-ACETYLGLUCOSAMINYLTRANSFERASE"/>
    <property type="match status" value="1"/>
</dbReference>
<organism evidence="1 2">
    <name type="scientific">Pontibacter qinzhouensis</name>
    <dbReference type="NCBI Taxonomy" id="2603253"/>
    <lineage>
        <taxon>Bacteria</taxon>
        <taxon>Pseudomonadati</taxon>
        <taxon>Bacteroidota</taxon>
        <taxon>Cytophagia</taxon>
        <taxon>Cytophagales</taxon>
        <taxon>Hymenobacteraceae</taxon>
        <taxon>Pontibacter</taxon>
    </lineage>
</organism>
<reference evidence="1 2" key="1">
    <citation type="submission" date="2019-08" db="EMBL/GenBank/DDBJ databases">
        <authorList>
            <person name="Shi S."/>
        </authorList>
    </citation>
    <scope>NUCLEOTIDE SEQUENCE [LARGE SCALE GENOMIC DNA]</scope>
    <source>
        <strain evidence="1 2">GY10130</strain>
    </source>
</reference>
<evidence type="ECO:0000313" key="2">
    <source>
        <dbReference type="Proteomes" id="UP000321926"/>
    </source>
</evidence>
<dbReference type="SUPFAM" id="SSF53448">
    <property type="entry name" value="Nucleotide-diphospho-sugar transferases"/>
    <property type="match status" value="1"/>
</dbReference>
<evidence type="ECO:0000313" key="1">
    <source>
        <dbReference type="EMBL" id="TXK52118.1"/>
    </source>
</evidence>
<dbReference type="InterPro" id="IPR007577">
    <property type="entry name" value="GlycoTrfase_DXD_sugar-bd_CS"/>
</dbReference>
<sequence length="278" mass="32544">MIPNIFHFVFGMSSNFGGRPFSLSHYLAIKSAIEVNKPDKVYFHYQFEPEGTWWDKIKPEITLIKIDAPKEIFGNKLHNVAHQADIVRLKALYEHGGVYLDADVICKKPLKEFYNNSFVIGQEFRVENAYLNQWQYALKVIKKISTGKGYLSKIQGLCNAVMMAEPKSKFIELWLESYKNFRSVGRDQYWSEHSVEVPLALAKQNPDLVKILSPKHFHFPLWDPKGISLLFEEQEDFEEAYLHHIWESFAWERYLSNLTPSEILTKDTTYNKLARNFL</sequence>
<name>A0A5C8KFE9_9BACT</name>
<dbReference type="Gene3D" id="3.90.550.20">
    <property type="match status" value="1"/>
</dbReference>
<dbReference type="EMBL" id="VRTY01000005">
    <property type="protein sequence ID" value="TXK52118.1"/>
    <property type="molecule type" value="Genomic_DNA"/>
</dbReference>
<gene>
    <name evidence="1" type="ORF">FVR03_02315</name>
</gene>
<comment type="caution">
    <text evidence="1">The sequence shown here is derived from an EMBL/GenBank/DDBJ whole genome shotgun (WGS) entry which is preliminary data.</text>
</comment>
<dbReference type="OrthoDB" id="9802987at2"/>
<dbReference type="AlphaFoldDB" id="A0A5C8KFE9"/>